<dbReference type="EMBL" id="FYEK01000022">
    <property type="protein sequence ID" value="SNB62609.1"/>
    <property type="molecule type" value="Genomic_DNA"/>
</dbReference>
<feature type="domain" description="Cytochrome c" evidence="7">
    <location>
        <begin position="52"/>
        <end position="144"/>
    </location>
</feature>
<dbReference type="PANTHER" id="PTHR35008:SF8">
    <property type="entry name" value="ALCOHOL DEHYDROGENASE CYTOCHROME C SUBUNIT"/>
    <property type="match status" value="1"/>
</dbReference>
<evidence type="ECO:0000256" key="6">
    <source>
        <dbReference type="SAM" id="SignalP"/>
    </source>
</evidence>
<dbReference type="Proteomes" id="UP000197025">
    <property type="component" value="Unassembled WGS sequence"/>
</dbReference>
<name>A0A212QSL5_9CHLR</name>
<dbReference type="AlphaFoldDB" id="A0A212QSL5"/>
<protein>
    <submittedName>
        <fullName evidence="8">Cytochrome C oxidase, cbb3-type, subunit III</fullName>
    </submittedName>
</protein>
<evidence type="ECO:0000256" key="5">
    <source>
        <dbReference type="SAM" id="Phobius"/>
    </source>
</evidence>
<dbReference type="PANTHER" id="PTHR35008">
    <property type="entry name" value="BLL4482 PROTEIN-RELATED"/>
    <property type="match status" value="1"/>
</dbReference>
<evidence type="ECO:0000313" key="9">
    <source>
        <dbReference type="Proteomes" id="UP000197025"/>
    </source>
</evidence>
<sequence>MIPNPPRALLLLAGILLTGCSLTLAAPPPAGDVPFRTQPVPTPTPALPPASLSLKTGQTIFRERCAACHGALGRGDGPQAAALRARFPDARLDLTQDFAARTASLWDWFRVVSEGRPERGMPPWANALSEAERWAVVFYAWSLAVPSEARASAPQRYREACATCHGTDGHAEMAPLADPERVLRAAPAAWIEALRPERVPAHAGLPELAPEIRQALVAYLPDLAFAVADREVRDPPRPTGSAEVSGQVLHGATEAPAAGVTVTLYALIGSSPIFSQTTRTAADGSFRFPEVPVYPEADYLPMAEWQEIAYPAAHPLTLTAGQALTVTLMVFDRTADPGGIHIDQAHWILQPLADRLLVTEIWIYSNRGPAAYGGAGSPGMIFFLPPGASNLQIAEGELGVRYRQEGERLIDTAAVPPGMGYQTAFGYELPLARARTLTLRSLYPVAQWNLLIAGDAMEATGPGIRDLGVRTLGSTVYRLYEVRPPAPGQAVTLALRPRSAAPGWLVPVLLILSAGLAAGIVWIRWGRPVDPIEELARLDEAYAAGEVDEATYRRRRAALKARAMRRMGAE</sequence>
<proteinExistence type="predicted"/>
<keyword evidence="9" id="KW-1185">Reference proteome</keyword>
<feature type="signal peptide" evidence="6">
    <location>
        <begin position="1"/>
        <end position="25"/>
    </location>
</feature>
<dbReference type="GO" id="GO:0009055">
    <property type="term" value="F:electron transfer activity"/>
    <property type="evidence" value="ECO:0007669"/>
    <property type="project" value="InterPro"/>
</dbReference>
<dbReference type="GO" id="GO:0046872">
    <property type="term" value="F:metal ion binding"/>
    <property type="evidence" value="ECO:0007669"/>
    <property type="project" value="UniProtKB-KW"/>
</dbReference>
<feature type="transmembrane region" description="Helical" evidence="5">
    <location>
        <begin position="504"/>
        <end position="523"/>
    </location>
</feature>
<organism evidence="8 9">
    <name type="scientific">Thermoflexus hugenholtzii JAD2</name>
    <dbReference type="NCBI Taxonomy" id="877466"/>
    <lineage>
        <taxon>Bacteria</taxon>
        <taxon>Bacillati</taxon>
        <taxon>Chloroflexota</taxon>
        <taxon>Thermoflexia</taxon>
        <taxon>Thermoflexales</taxon>
        <taxon>Thermoflexaceae</taxon>
        <taxon>Thermoflexus</taxon>
    </lineage>
</organism>
<dbReference type="GO" id="GO:0020037">
    <property type="term" value="F:heme binding"/>
    <property type="evidence" value="ECO:0007669"/>
    <property type="project" value="InterPro"/>
</dbReference>
<keyword evidence="5" id="KW-0472">Membrane</keyword>
<keyword evidence="1 4" id="KW-0349">Heme</keyword>
<gene>
    <name evidence="8" type="ORF">SAMN02746019_00005550</name>
</gene>
<dbReference type="InterPro" id="IPR009056">
    <property type="entry name" value="Cyt_c-like_dom"/>
</dbReference>
<dbReference type="InterPro" id="IPR051459">
    <property type="entry name" value="Cytochrome_c-type_DH"/>
</dbReference>
<dbReference type="Gene3D" id="1.10.760.10">
    <property type="entry name" value="Cytochrome c-like domain"/>
    <property type="match status" value="2"/>
</dbReference>
<evidence type="ECO:0000313" key="8">
    <source>
        <dbReference type="EMBL" id="SNB62609.1"/>
    </source>
</evidence>
<evidence type="ECO:0000256" key="1">
    <source>
        <dbReference type="ARBA" id="ARBA00022617"/>
    </source>
</evidence>
<dbReference type="OrthoDB" id="9779283at2"/>
<evidence type="ECO:0000259" key="7">
    <source>
        <dbReference type="PROSITE" id="PS51007"/>
    </source>
</evidence>
<dbReference type="InParanoid" id="A0A212QSL5"/>
<dbReference type="SUPFAM" id="SSF46626">
    <property type="entry name" value="Cytochrome c"/>
    <property type="match status" value="2"/>
</dbReference>
<reference evidence="9" key="1">
    <citation type="submission" date="2017-06" db="EMBL/GenBank/DDBJ databases">
        <authorList>
            <person name="Varghese N."/>
            <person name="Submissions S."/>
        </authorList>
    </citation>
    <scope>NUCLEOTIDE SEQUENCE [LARGE SCALE GENOMIC DNA]</scope>
    <source>
        <strain evidence="9">JAD2</strain>
    </source>
</reference>
<dbReference type="PROSITE" id="PS51257">
    <property type="entry name" value="PROKAR_LIPOPROTEIN"/>
    <property type="match status" value="1"/>
</dbReference>
<evidence type="ECO:0000256" key="3">
    <source>
        <dbReference type="ARBA" id="ARBA00023004"/>
    </source>
</evidence>
<keyword evidence="5" id="KW-1133">Transmembrane helix</keyword>
<keyword evidence="6" id="KW-0732">Signal</keyword>
<dbReference type="InterPro" id="IPR013784">
    <property type="entry name" value="Carb-bd-like_fold"/>
</dbReference>
<dbReference type="Pfam" id="PF13442">
    <property type="entry name" value="Cytochrome_CBB3"/>
    <property type="match status" value="2"/>
</dbReference>
<dbReference type="SUPFAM" id="SSF49452">
    <property type="entry name" value="Starch-binding domain-like"/>
    <property type="match status" value="1"/>
</dbReference>
<dbReference type="GO" id="GO:0030246">
    <property type="term" value="F:carbohydrate binding"/>
    <property type="evidence" value="ECO:0007669"/>
    <property type="project" value="InterPro"/>
</dbReference>
<dbReference type="PROSITE" id="PS51007">
    <property type="entry name" value="CYTC"/>
    <property type="match status" value="2"/>
</dbReference>
<evidence type="ECO:0000256" key="2">
    <source>
        <dbReference type="ARBA" id="ARBA00022723"/>
    </source>
</evidence>
<dbReference type="InterPro" id="IPR036909">
    <property type="entry name" value="Cyt_c-like_dom_sf"/>
</dbReference>
<evidence type="ECO:0000256" key="4">
    <source>
        <dbReference type="PROSITE-ProRule" id="PRU00433"/>
    </source>
</evidence>
<keyword evidence="5" id="KW-0812">Transmembrane</keyword>
<keyword evidence="2 4" id="KW-0479">Metal-binding</keyword>
<keyword evidence="3 4" id="KW-0408">Iron</keyword>
<accession>A0A212QSL5</accession>
<feature type="domain" description="Cytochrome c" evidence="7">
    <location>
        <begin position="148"/>
        <end position="224"/>
    </location>
</feature>
<feature type="chain" id="PRO_5012939625" evidence="6">
    <location>
        <begin position="26"/>
        <end position="570"/>
    </location>
</feature>
<dbReference type="RefSeq" id="WP_088570822.1">
    <property type="nucleotide sequence ID" value="NZ_FYEK01000022.1"/>
</dbReference>